<keyword evidence="3" id="KW-1185">Reference proteome</keyword>
<organism evidence="2 3">
    <name type="scientific">Clonorchis sinensis</name>
    <name type="common">Chinese liver fluke</name>
    <dbReference type="NCBI Taxonomy" id="79923"/>
    <lineage>
        <taxon>Eukaryota</taxon>
        <taxon>Metazoa</taxon>
        <taxon>Spiralia</taxon>
        <taxon>Lophotrochozoa</taxon>
        <taxon>Platyhelminthes</taxon>
        <taxon>Trematoda</taxon>
        <taxon>Digenea</taxon>
        <taxon>Opisthorchiida</taxon>
        <taxon>Opisthorchiata</taxon>
        <taxon>Opisthorchiidae</taxon>
        <taxon>Clonorchis</taxon>
    </lineage>
</organism>
<feature type="region of interest" description="Disordered" evidence="1">
    <location>
        <begin position="1"/>
        <end position="22"/>
    </location>
</feature>
<proteinExistence type="predicted"/>
<gene>
    <name evidence="2" type="ORF">CLF_100170</name>
</gene>
<dbReference type="EMBL" id="DF142832">
    <property type="protein sequence ID" value="GAA47282.1"/>
    <property type="molecule type" value="Genomic_DNA"/>
</dbReference>
<protein>
    <submittedName>
        <fullName evidence="2">Uncharacterized protein</fullName>
    </submittedName>
</protein>
<evidence type="ECO:0000313" key="3">
    <source>
        <dbReference type="Proteomes" id="UP000008909"/>
    </source>
</evidence>
<evidence type="ECO:0000313" key="2">
    <source>
        <dbReference type="EMBL" id="GAA47282.1"/>
    </source>
</evidence>
<dbReference type="Proteomes" id="UP000008909">
    <property type="component" value="Unassembled WGS sequence"/>
</dbReference>
<dbReference type="AlphaFoldDB" id="G7Y2U5"/>
<sequence>MRTLLRVSTNTTTHECESSGGLSVPTWLTTPRSVLLKKFDDASKYEPMAKEVEIINCNSHYTHVRFPAGKEGIVSVRHLAPRGDHTFVNESTRTSFSECDDAHKPLLPDSHAPELSNFGGLLDPGKNLTENLLTRYLAGWTFESKVQNRWWKQRLPSLDLSDGHERDYEVFRYCRCYRVIPTVPGLKRCKIRPLIDVSGIPVVSPYPYCLNECLAATFIIQKAVRILMPQCVPYTRETNWRYADAQVSEVGKRCPDLSDTTKNLVSN</sequence>
<name>G7Y2U5_CLOSI</name>
<reference key="2">
    <citation type="submission" date="2011-10" db="EMBL/GenBank/DDBJ databases">
        <title>The genome and transcriptome sequence of Clonorchis sinensis provide insights into the carcinogenic liver fluke.</title>
        <authorList>
            <person name="Wang X."/>
            <person name="Huang Y."/>
            <person name="Chen W."/>
            <person name="Liu H."/>
            <person name="Guo L."/>
            <person name="Chen Y."/>
            <person name="Luo F."/>
            <person name="Zhou W."/>
            <person name="Sun J."/>
            <person name="Mao Q."/>
            <person name="Liang P."/>
            <person name="Zhou C."/>
            <person name="Tian Y."/>
            <person name="Men J."/>
            <person name="Lv X."/>
            <person name="Huang L."/>
            <person name="Zhou J."/>
            <person name="Hu Y."/>
            <person name="Li R."/>
            <person name="Zhang F."/>
            <person name="Lei H."/>
            <person name="Li X."/>
            <person name="Hu X."/>
            <person name="Liang C."/>
            <person name="Xu J."/>
            <person name="Wu Z."/>
            <person name="Yu X."/>
        </authorList>
    </citation>
    <scope>NUCLEOTIDE SEQUENCE</scope>
    <source>
        <strain>Henan</strain>
    </source>
</reference>
<accession>G7Y2U5</accession>
<evidence type="ECO:0000256" key="1">
    <source>
        <dbReference type="SAM" id="MobiDB-lite"/>
    </source>
</evidence>
<reference evidence="2" key="1">
    <citation type="journal article" date="2011" name="Genome Biol.">
        <title>The draft genome of the carcinogenic human liver fluke Clonorchis sinensis.</title>
        <authorList>
            <person name="Wang X."/>
            <person name="Chen W."/>
            <person name="Huang Y."/>
            <person name="Sun J."/>
            <person name="Men J."/>
            <person name="Liu H."/>
            <person name="Luo F."/>
            <person name="Guo L."/>
            <person name="Lv X."/>
            <person name="Deng C."/>
            <person name="Zhou C."/>
            <person name="Fan Y."/>
            <person name="Li X."/>
            <person name="Huang L."/>
            <person name="Hu Y."/>
            <person name="Liang C."/>
            <person name="Hu X."/>
            <person name="Xu J."/>
            <person name="Yu X."/>
        </authorList>
    </citation>
    <scope>NUCLEOTIDE SEQUENCE [LARGE SCALE GENOMIC DNA]</scope>
    <source>
        <strain evidence="2">Henan</strain>
    </source>
</reference>
<feature type="compositionally biased region" description="Polar residues" evidence="1">
    <location>
        <begin position="1"/>
        <end position="13"/>
    </location>
</feature>